<evidence type="ECO:0000256" key="1">
    <source>
        <dbReference type="SAM" id="Coils"/>
    </source>
</evidence>
<evidence type="ECO:0000313" key="4">
    <source>
        <dbReference type="Proteomes" id="UP001470230"/>
    </source>
</evidence>
<feature type="domain" description="Microbial-type PARG catalytic" evidence="2">
    <location>
        <begin position="485"/>
        <end position="640"/>
    </location>
</feature>
<evidence type="ECO:0000313" key="3">
    <source>
        <dbReference type="EMBL" id="KAK8875453.1"/>
    </source>
</evidence>
<proteinExistence type="predicted"/>
<dbReference type="Pfam" id="PF10021">
    <property type="entry name" value="PARG_cat_microb"/>
    <property type="match status" value="1"/>
</dbReference>
<dbReference type="EMBL" id="JAPFFF010000012">
    <property type="protein sequence ID" value="KAK8875453.1"/>
    <property type="molecule type" value="Genomic_DNA"/>
</dbReference>
<dbReference type="InterPro" id="IPR019261">
    <property type="entry name" value="PARG_cat_microbial"/>
</dbReference>
<dbReference type="InterPro" id="IPR043472">
    <property type="entry name" value="Macro_dom-like"/>
</dbReference>
<keyword evidence="4" id="KW-1185">Reference proteome</keyword>
<accession>A0ABR2JDP3</accession>
<dbReference type="PANTHER" id="PTHR35596">
    <property type="entry name" value="DUF2263 DOMAIN-CONTAINING PROTEIN"/>
    <property type="match status" value="1"/>
</dbReference>
<keyword evidence="1" id="KW-0175">Coiled coil</keyword>
<dbReference type="Proteomes" id="UP001470230">
    <property type="component" value="Unassembled WGS sequence"/>
</dbReference>
<name>A0ABR2JDP3_9EUKA</name>
<dbReference type="SUPFAM" id="SSF52949">
    <property type="entry name" value="Macro domain-like"/>
    <property type="match status" value="1"/>
</dbReference>
<feature type="coiled-coil region" evidence="1">
    <location>
        <begin position="390"/>
        <end position="448"/>
    </location>
</feature>
<gene>
    <name evidence="3" type="ORF">M9Y10_005619</name>
</gene>
<sequence>MNLDEAFIIQVQNSKSKLKIDESNLDIFFRIIKGEKVNLCVSNLFDIFKLSTYFKSNDILELLDNTLLKVSNIGDICYILLNKPISKEEEKYLLKFLKIGKMGEKLSNQIDEFIKDCHFIDFPTSSIFQILLGCTKKGLINHDHLYRKILTSISENLCLLPFIDAFELVDEEKQELFSAIQSIEKKCENQEKIRNEINQKSSENKPENDEILKLQKANEKFLKERQEREEIMKNLKQENEKLKKQLLKENSNNVQEQSENSNDVILKLQKIIEKQNRKFSKKLQEKEEMINKMKEENDDLKNQIANINHHDNSGNNIESNDKISNLHKIIENLKKEQNERDEIINKLKEDNDNLIKQSKQEKLEPNSSFQFDENEIADLYNLCTKYKSYLEKEQKKSEEKDETIQTLEENKEKYKEAFIKEKEKNDFNTKLISDLTKENEQLKKQTNENIIDKEQPPINAIIGRKDKYHPPTSPKELKRIETFKENESIVENGFYTYKDKITHKNVTKFIKKDLDKSISQTEIISSTTQLKIDAKSLSKHEKLSIFQRIDVWEATTFYEAIYMKKKVSNKVCVLNFASSTQPGGGVLNGRNAQEETLSRQSFLYFSLNSKKEFYEHNKKFYDPFGTDYMIYSPNVMIIRDDNDELIEAVKVSIISAVAVNYSEIKQKYKKGEKDQAVYDKMKNRCRRILKLCLLKGNDIIILGAFGCGVFQNSPKMISEIFKELLVDESIGINFKKIIFAIKTKPGTSNETFQIFKNTLSLPTKKF</sequence>
<dbReference type="PANTHER" id="PTHR35596:SF1">
    <property type="entry name" value="MICROBIAL-TYPE PARG CATALYTIC DOMAIN-CONTAINING PROTEIN"/>
    <property type="match status" value="1"/>
</dbReference>
<evidence type="ECO:0000259" key="2">
    <source>
        <dbReference type="Pfam" id="PF10021"/>
    </source>
</evidence>
<dbReference type="Gene3D" id="3.40.220.10">
    <property type="entry name" value="Leucine Aminopeptidase, subunit E, domain 1"/>
    <property type="match status" value="1"/>
</dbReference>
<protein>
    <recommendedName>
        <fullName evidence="2">Microbial-type PARG catalytic domain-containing protein</fullName>
    </recommendedName>
</protein>
<organism evidence="3 4">
    <name type="scientific">Tritrichomonas musculus</name>
    <dbReference type="NCBI Taxonomy" id="1915356"/>
    <lineage>
        <taxon>Eukaryota</taxon>
        <taxon>Metamonada</taxon>
        <taxon>Parabasalia</taxon>
        <taxon>Tritrichomonadida</taxon>
        <taxon>Tritrichomonadidae</taxon>
        <taxon>Tritrichomonas</taxon>
    </lineage>
</organism>
<dbReference type="NCBIfam" id="TIGR02452">
    <property type="entry name" value="TIGR02452 family protein"/>
    <property type="match status" value="1"/>
</dbReference>
<feature type="coiled-coil region" evidence="1">
    <location>
        <begin position="173"/>
        <end position="364"/>
    </location>
</feature>
<reference evidence="3 4" key="1">
    <citation type="submission" date="2024-04" db="EMBL/GenBank/DDBJ databases">
        <title>Tritrichomonas musculus Genome.</title>
        <authorList>
            <person name="Alves-Ferreira E."/>
            <person name="Grigg M."/>
            <person name="Lorenzi H."/>
            <person name="Galac M."/>
        </authorList>
    </citation>
    <scope>NUCLEOTIDE SEQUENCE [LARGE SCALE GENOMIC DNA]</scope>
    <source>
        <strain evidence="3 4">EAF2021</strain>
    </source>
</reference>
<comment type="caution">
    <text evidence="3">The sequence shown here is derived from an EMBL/GenBank/DDBJ whole genome shotgun (WGS) entry which is preliminary data.</text>
</comment>
<dbReference type="InterPro" id="IPR012664">
    <property type="entry name" value="CHP02452"/>
</dbReference>